<proteinExistence type="predicted"/>
<dbReference type="EMBL" id="CAKOGL010000020">
    <property type="protein sequence ID" value="CAH2098780.1"/>
    <property type="molecule type" value="Genomic_DNA"/>
</dbReference>
<dbReference type="InterPro" id="IPR013783">
    <property type="entry name" value="Ig-like_fold"/>
</dbReference>
<evidence type="ECO:0000313" key="3">
    <source>
        <dbReference type="EMBL" id="CAH2098780.1"/>
    </source>
</evidence>
<evidence type="ECO:0000259" key="2">
    <source>
        <dbReference type="PROSITE" id="PS50835"/>
    </source>
</evidence>
<dbReference type="PROSITE" id="PS50835">
    <property type="entry name" value="IG_LIKE"/>
    <property type="match status" value="1"/>
</dbReference>
<dbReference type="Proteomes" id="UP001153954">
    <property type="component" value="Unassembled WGS sequence"/>
</dbReference>
<evidence type="ECO:0000313" key="4">
    <source>
        <dbReference type="Proteomes" id="UP001153954"/>
    </source>
</evidence>
<dbReference type="Gene3D" id="2.60.40.10">
    <property type="entry name" value="Immunoglobulins"/>
    <property type="match status" value="1"/>
</dbReference>
<protein>
    <recommendedName>
        <fullName evidence="2">Ig-like domain-containing protein</fullName>
    </recommendedName>
</protein>
<dbReference type="InterPro" id="IPR013162">
    <property type="entry name" value="CD80_C2-set"/>
</dbReference>
<keyword evidence="4" id="KW-1185">Reference proteome</keyword>
<dbReference type="AlphaFoldDB" id="A0AAU9UPK2"/>
<reference evidence="3" key="1">
    <citation type="submission" date="2022-03" db="EMBL/GenBank/DDBJ databases">
        <authorList>
            <person name="Tunstrom K."/>
        </authorList>
    </citation>
    <scope>NUCLEOTIDE SEQUENCE</scope>
</reference>
<feature type="domain" description="Ig-like" evidence="2">
    <location>
        <begin position="15"/>
        <end position="85"/>
    </location>
</feature>
<comment type="caution">
    <text evidence="3">The sequence shown here is derived from an EMBL/GenBank/DDBJ whole genome shotgun (WGS) entry which is preliminary data.</text>
</comment>
<dbReference type="InterPro" id="IPR007110">
    <property type="entry name" value="Ig-like_dom"/>
</dbReference>
<sequence>MKFCKIPYIVLEFKPKSVEIRTGDGQVLSEGAVFGPLLERAKVNITCLVVGGKPQPKVTWYFNGKEKIDGKYDISFKISASMNDG</sequence>
<organism evidence="3 4">
    <name type="scientific">Euphydryas editha</name>
    <name type="common">Edith's checkerspot</name>
    <dbReference type="NCBI Taxonomy" id="104508"/>
    <lineage>
        <taxon>Eukaryota</taxon>
        <taxon>Metazoa</taxon>
        <taxon>Ecdysozoa</taxon>
        <taxon>Arthropoda</taxon>
        <taxon>Hexapoda</taxon>
        <taxon>Insecta</taxon>
        <taxon>Pterygota</taxon>
        <taxon>Neoptera</taxon>
        <taxon>Endopterygota</taxon>
        <taxon>Lepidoptera</taxon>
        <taxon>Glossata</taxon>
        <taxon>Ditrysia</taxon>
        <taxon>Papilionoidea</taxon>
        <taxon>Nymphalidae</taxon>
        <taxon>Nymphalinae</taxon>
        <taxon>Euphydryas</taxon>
    </lineage>
</organism>
<dbReference type="SUPFAM" id="SSF48726">
    <property type="entry name" value="Immunoglobulin"/>
    <property type="match status" value="1"/>
</dbReference>
<dbReference type="Pfam" id="PF08205">
    <property type="entry name" value="C2-set_2"/>
    <property type="match status" value="1"/>
</dbReference>
<gene>
    <name evidence="3" type="ORF">EEDITHA_LOCUS13859</name>
</gene>
<dbReference type="InterPro" id="IPR036179">
    <property type="entry name" value="Ig-like_dom_sf"/>
</dbReference>
<name>A0AAU9UPK2_EUPED</name>
<evidence type="ECO:0000256" key="1">
    <source>
        <dbReference type="ARBA" id="ARBA00023157"/>
    </source>
</evidence>
<accession>A0AAU9UPK2</accession>
<keyword evidence="1" id="KW-1015">Disulfide bond</keyword>